<gene>
    <name evidence="2" type="ORF">JOD45_000681</name>
</gene>
<organism evidence="2 3">
    <name type="scientific">Scopulibacillus daqui</name>
    <dbReference type="NCBI Taxonomy" id="1469162"/>
    <lineage>
        <taxon>Bacteria</taxon>
        <taxon>Bacillati</taxon>
        <taxon>Bacillota</taxon>
        <taxon>Bacilli</taxon>
        <taxon>Bacillales</taxon>
        <taxon>Sporolactobacillaceae</taxon>
        <taxon>Scopulibacillus</taxon>
    </lineage>
</organism>
<comment type="caution">
    <text evidence="2">The sequence shown here is derived from an EMBL/GenBank/DDBJ whole genome shotgun (WGS) entry which is preliminary data.</text>
</comment>
<evidence type="ECO:0000256" key="1">
    <source>
        <dbReference type="SAM" id="Phobius"/>
    </source>
</evidence>
<feature type="transmembrane region" description="Helical" evidence="1">
    <location>
        <begin position="36"/>
        <end position="53"/>
    </location>
</feature>
<keyword evidence="1" id="KW-0472">Membrane</keyword>
<dbReference type="EMBL" id="JAFBER010000003">
    <property type="protein sequence ID" value="MBM7644488.1"/>
    <property type="molecule type" value="Genomic_DNA"/>
</dbReference>
<keyword evidence="1" id="KW-0812">Transmembrane</keyword>
<keyword evidence="1" id="KW-1133">Transmembrane helix</keyword>
<dbReference type="Proteomes" id="UP000808914">
    <property type="component" value="Unassembled WGS sequence"/>
</dbReference>
<keyword evidence="3" id="KW-1185">Reference proteome</keyword>
<protein>
    <submittedName>
        <fullName evidence="2">Heme O synthase-like polyprenyltransferase</fullName>
    </submittedName>
</protein>
<evidence type="ECO:0000313" key="2">
    <source>
        <dbReference type="EMBL" id="MBM7644488.1"/>
    </source>
</evidence>
<accession>A0ABS2PWP6</accession>
<evidence type="ECO:0000313" key="3">
    <source>
        <dbReference type="Proteomes" id="UP000808914"/>
    </source>
</evidence>
<reference evidence="2 3" key="1">
    <citation type="submission" date="2021-01" db="EMBL/GenBank/DDBJ databases">
        <title>Genomic Encyclopedia of Type Strains, Phase IV (KMG-IV): sequencing the most valuable type-strain genomes for metagenomic binning, comparative biology and taxonomic classification.</title>
        <authorList>
            <person name="Goeker M."/>
        </authorList>
    </citation>
    <scope>NUCLEOTIDE SEQUENCE [LARGE SCALE GENOMIC DNA]</scope>
    <source>
        <strain evidence="2 3">DSM 28236</strain>
    </source>
</reference>
<dbReference type="RefSeq" id="WP_380897872.1">
    <property type="nucleotide sequence ID" value="NZ_JBHLTV010000023.1"/>
</dbReference>
<sequence length="58" mass="6596">MILKSIMAAVIAGILFTFISGLYSKSKHKKINPSNIFFQGILFAVVLFVLFFIERPFK</sequence>
<feature type="transmembrane region" description="Helical" evidence="1">
    <location>
        <begin position="6"/>
        <end position="24"/>
    </location>
</feature>
<name>A0ABS2PWP6_9BACL</name>
<proteinExistence type="predicted"/>